<comment type="caution">
    <text evidence="2">The sequence shown here is derived from an EMBL/GenBank/DDBJ whole genome shotgun (WGS) entry which is preliminary data.</text>
</comment>
<accession>A0A0W8F6A5</accession>
<protein>
    <submittedName>
        <fullName evidence="2">Uncharacterized protein</fullName>
    </submittedName>
</protein>
<feature type="compositionally biased region" description="Basic and acidic residues" evidence="1">
    <location>
        <begin position="1"/>
        <end position="13"/>
    </location>
</feature>
<evidence type="ECO:0000313" key="2">
    <source>
        <dbReference type="EMBL" id="KUG16397.1"/>
    </source>
</evidence>
<reference evidence="2" key="1">
    <citation type="journal article" date="2015" name="Proc. Natl. Acad. Sci. U.S.A.">
        <title>Networks of energetic and metabolic interactions define dynamics in microbial communities.</title>
        <authorList>
            <person name="Embree M."/>
            <person name="Liu J.K."/>
            <person name="Al-Bassam M.M."/>
            <person name="Zengler K."/>
        </authorList>
    </citation>
    <scope>NUCLEOTIDE SEQUENCE</scope>
</reference>
<sequence>MNHENYQEPEVTKTKPKIPSSVSPIRMMDIDEMIKIISQAGYLVEKDLKEGCG</sequence>
<proteinExistence type="predicted"/>
<name>A0A0W8F6A5_9ZZZZ</name>
<organism evidence="2">
    <name type="scientific">hydrocarbon metagenome</name>
    <dbReference type="NCBI Taxonomy" id="938273"/>
    <lineage>
        <taxon>unclassified sequences</taxon>
        <taxon>metagenomes</taxon>
        <taxon>ecological metagenomes</taxon>
    </lineage>
</organism>
<dbReference type="EMBL" id="LNQE01001500">
    <property type="protein sequence ID" value="KUG16397.1"/>
    <property type="molecule type" value="Genomic_DNA"/>
</dbReference>
<dbReference type="AlphaFoldDB" id="A0A0W8F6A5"/>
<feature type="region of interest" description="Disordered" evidence="1">
    <location>
        <begin position="1"/>
        <end position="23"/>
    </location>
</feature>
<gene>
    <name evidence="2" type="ORF">ASZ90_013922</name>
</gene>
<evidence type="ECO:0000256" key="1">
    <source>
        <dbReference type="SAM" id="MobiDB-lite"/>
    </source>
</evidence>